<evidence type="ECO:0000313" key="9">
    <source>
        <dbReference type="EMBL" id="CAF2949952.1"/>
    </source>
</evidence>
<keyword evidence="6" id="KW-0539">Nucleus</keyword>
<evidence type="ECO:0000256" key="2">
    <source>
        <dbReference type="ARBA" id="ARBA00007770"/>
    </source>
</evidence>
<dbReference type="AlphaFoldDB" id="A0A7R8H9I1"/>
<evidence type="ECO:0000256" key="6">
    <source>
        <dbReference type="ARBA" id="ARBA00023242"/>
    </source>
</evidence>
<dbReference type="OrthoDB" id="6252992at2759"/>
<dbReference type="GO" id="GO:0000977">
    <property type="term" value="F:RNA polymerase II transcription regulatory region sequence-specific DNA binding"/>
    <property type="evidence" value="ECO:0007669"/>
    <property type="project" value="TreeGrafter"/>
</dbReference>
<feature type="compositionally biased region" description="Polar residues" evidence="7">
    <location>
        <begin position="99"/>
        <end position="111"/>
    </location>
</feature>
<sequence>MTTLMEDRLAPLTTISSTPISSHTAPTKPNSRDAFSTANLSGVVLTASSSSNAPSSPSHTAAPNSDPYQTANLMLHHGSYDQIHGRREGFRTLDEPQSHTRLGSSLSTHGRGSNGRRHILFAGHPDTRSKCSSTSKYKVTVAEVQRRLSPPECLNASLLGGVLRRAKSKNGGKFLRDKLDRIGLALPAGRRKAANVTLLTSLVEGEAIHLARDFGYVCETEFPAKQVAEHICDQTPSLEDQFRRKELVLATKVITKELSDLLNQDRSPLSIQNYLNESLKVLDKNLASLNNNSSPGLNHHSHQHHPNTTSSSSSSSSSVQQGLAHIMDTKPITVDTKPFSLDPDKK</sequence>
<reference evidence="9" key="1">
    <citation type="submission" date="2021-02" db="EMBL/GenBank/DDBJ databases">
        <authorList>
            <person name="Bekaert M."/>
        </authorList>
    </citation>
    <scope>NUCLEOTIDE SEQUENCE</scope>
    <source>
        <strain evidence="9">IoA-00</strain>
    </source>
</reference>
<feature type="compositionally biased region" description="Low complexity" evidence="7">
    <location>
        <begin position="13"/>
        <end position="27"/>
    </location>
</feature>
<dbReference type="EMBL" id="HG994584">
    <property type="protein sequence ID" value="CAF2949952.1"/>
    <property type="molecule type" value="Genomic_DNA"/>
</dbReference>
<comment type="similarity">
    <text evidence="2">Belongs to the AP-2 family.</text>
</comment>
<name>A0A7R8H9I1_LEPSM</name>
<dbReference type="Proteomes" id="UP000675881">
    <property type="component" value="Chromosome 5"/>
</dbReference>
<evidence type="ECO:0000256" key="3">
    <source>
        <dbReference type="ARBA" id="ARBA00023015"/>
    </source>
</evidence>
<gene>
    <name evidence="9" type="ORF">LSAA_10559</name>
</gene>
<keyword evidence="5" id="KW-0804">Transcription</keyword>
<evidence type="ECO:0000256" key="7">
    <source>
        <dbReference type="SAM" id="MobiDB-lite"/>
    </source>
</evidence>
<keyword evidence="4" id="KW-0238">DNA-binding</keyword>
<dbReference type="GO" id="GO:0000981">
    <property type="term" value="F:DNA-binding transcription factor activity, RNA polymerase II-specific"/>
    <property type="evidence" value="ECO:0007669"/>
    <property type="project" value="TreeGrafter"/>
</dbReference>
<feature type="domain" description="Transcription factor AP-2 C-terminal" evidence="8">
    <location>
        <begin position="129"/>
        <end position="279"/>
    </location>
</feature>
<proteinExistence type="inferred from homology"/>
<feature type="region of interest" description="Disordered" evidence="7">
    <location>
        <begin position="1"/>
        <end position="71"/>
    </location>
</feature>
<dbReference type="PRINTS" id="PR01748">
    <property type="entry name" value="AP2TNSCPFCT"/>
</dbReference>
<accession>A0A7R8H9I1</accession>
<feature type="region of interest" description="Disordered" evidence="7">
    <location>
        <begin position="95"/>
        <end position="116"/>
    </location>
</feature>
<dbReference type="Pfam" id="PF03299">
    <property type="entry name" value="TF_AP-2"/>
    <property type="match status" value="1"/>
</dbReference>
<dbReference type="PANTHER" id="PTHR10812:SF17">
    <property type="entry name" value="TRANSCRIPTION FACTOR AP-2, ISOFORM D"/>
    <property type="match status" value="1"/>
</dbReference>
<dbReference type="PANTHER" id="PTHR10812">
    <property type="entry name" value="TRANSCRIPTION FACTOR AP-2"/>
    <property type="match status" value="1"/>
</dbReference>
<dbReference type="GO" id="GO:0005634">
    <property type="term" value="C:nucleus"/>
    <property type="evidence" value="ECO:0007669"/>
    <property type="project" value="UniProtKB-SubCell"/>
</dbReference>
<evidence type="ECO:0000256" key="5">
    <source>
        <dbReference type="ARBA" id="ARBA00023163"/>
    </source>
</evidence>
<evidence type="ECO:0000256" key="4">
    <source>
        <dbReference type="ARBA" id="ARBA00023125"/>
    </source>
</evidence>
<keyword evidence="3" id="KW-0805">Transcription regulation</keyword>
<feature type="compositionally biased region" description="Low complexity" evidence="7">
    <location>
        <begin position="46"/>
        <end position="65"/>
    </location>
</feature>
<dbReference type="InterPro" id="IPR013854">
    <property type="entry name" value="TF_AP2_C"/>
</dbReference>
<protein>
    <submittedName>
        <fullName evidence="9">TFAP2N</fullName>
    </submittedName>
</protein>
<dbReference type="GO" id="GO:0042127">
    <property type="term" value="P:regulation of cell population proliferation"/>
    <property type="evidence" value="ECO:0007669"/>
    <property type="project" value="TreeGrafter"/>
</dbReference>
<dbReference type="InterPro" id="IPR004979">
    <property type="entry name" value="TF_AP2"/>
</dbReference>
<evidence type="ECO:0000256" key="1">
    <source>
        <dbReference type="ARBA" id="ARBA00004123"/>
    </source>
</evidence>
<organism evidence="9 10">
    <name type="scientific">Lepeophtheirus salmonis</name>
    <name type="common">Salmon louse</name>
    <name type="synonym">Caligus salmonis</name>
    <dbReference type="NCBI Taxonomy" id="72036"/>
    <lineage>
        <taxon>Eukaryota</taxon>
        <taxon>Metazoa</taxon>
        <taxon>Ecdysozoa</taxon>
        <taxon>Arthropoda</taxon>
        <taxon>Crustacea</taxon>
        <taxon>Multicrustacea</taxon>
        <taxon>Hexanauplia</taxon>
        <taxon>Copepoda</taxon>
        <taxon>Siphonostomatoida</taxon>
        <taxon>Caligidae</taxon>
        <taxon>Lepeophtheirus</taxon>
    </lineage>
</organism>
<feature type="region of interest" description="Disordered" evidence="7">
    <location>
        <begin position="290"/>
        <end position="346"/>
    </location>
</feature>
<evidence type="ECO:0000313" key="10">
    <source>
        <dbReference type="Proteomes" id="UP000675881"/>
    </source>
</evidence>
<evidence type="ECO:0000259" key="8">
    <source>
        <dbReference type="Pfam" id="PF03299"/>
    </source>
</evidence>
<keyword evidence="10" id="KW-1185">Reference proteome</keyword>
<comment type="subcellular location">
    <subcellularLocation>
        <location evidence="1">Nucleus</location>
    </subcellularLocation>
</comment>